<evidence type="ECO:0000313" key="7">
    <source>
        <dbReference type="EMBL" id="NKC32380.1"/>
    </source>
</evidence>
<feature type="transmembrane region" description="Helical" evidence="5">
    <location>
        <begin position="348"/>
        <end position="366"/>
    </location>
</feature>
<protein>
    <submittedName>
        <fullName evidence="7">O-antigen ligase domain-containing protein</fullName>
    </submittedName>
</protein>
<proteinExistence type="predicted"/>
<evidence type="ECO:0000256" key="2">
    <source>
        <dbReference type="ARBA" id="ARBA00022692"/>
    </source>
</evidence>
<keyword evidence="4 5" id="KW-0472">Membrane</keyword>
<dbReference type="GO" id="GO:0016874">
    <property type="term" value="F:ligase activity"/>
    <property type="evidence" value="ECO:0007669"/>
    <property type="project" value="UniProtKB-KW"/>
</dbReference>
<evidence type="ECO:0000256" key="5">
    <source>
        <dbReference type="SAM" id="Phobius"/>
    </source>
</evidence>
<reference evidence="7 8" key="1">
    <citation type="submission" date="2020-03" db="EMBL/GenBank/DDBJ databases">
        <title>Roseomonas selenitidurans sp. nov. isolated from urban soil.</title>
        <authorList>
            <person name="Liu H."/>
        </authorList>
    </citation>
    <scope>NUCLEOTIDE SEQUENCE [LARGE SCALE GENOMIC DNA]</scope>
    <source>
        <strain evidence="7 8">BU-1</strain>
    </source>
</reference>
<evidence type="ECO:0000256" key="3">
    <source>
        <dbReference type="ARBA" id="ARBA00022989"/>
    </source>
</evidence>
<organism evidence="7 8">
    <name type="scientific">Falsiroseomonas selenitidurans</name>
    <dbReference type="NCBI Taxonomy" id="2716335"/>
    <lineage>
        <taxon>Bacteria</taxon>
        <taxon>Pseudomonadati</taxon>
        <taxon>Pseudomonadota</taxon>
        <taxon>Alphaproteobacteria</taxon>
        <taxon>Acetobacterales</taxon>
        <taxon>Roseomonadaceae</taxon>
        <taxon>Falsiroseomonas</taxon>
    </lineage>
</organism>
<feature type="transmembrane region" description="Helical" evidence="5">
    <location>
        <begin position="179"/>
        <end position="196"/>
    </location>
</feature>
<dbReference type="Pfam" id="PF04932">
    <property type="entry name" value="Wzy_C"/>
    <property type="match status" value="1"/>
</dbReference>
<dbReference type="InterPro" id="IPR007016">
    <property type="entry name" value="O-antigen_ligase-rel_domated"/>
</dbReference>
<dbReference type="EMBL" id="JAAVNE010000026">
    <property type="protein sequence ID" value="NKC32380.1"/>
    <property type="molecule type" value="Genomic_DNA"/>
</dbReference>
<gene>
    <name evidence="7" type="ORF">HEQ75_16065</name>
</gene>
<keyword evidence="7" id="KW-0436">Ligase</keyword>
<evidence type="ECO:0000259" key="6">
    <source>
        <dbReference type="Pfam" id="PF04932"/>
    </source>
</evidence>
<dbReference type="InterPro" id="IPR051533">
    <property type="entry name" value="WaaL-like"/>
</dbReference>
<keyword evidence="8" id="KW-1185">Reference proteome</keyword>
<name>A0ABX1EBU0_9PROT</name>
<feature type="transmembrane region" description="Helical" evidence="5">
    <location>
        <begin position="202"/>
        <end position="219"/>
    </location>
</feature>
<feature type="transmembrane region" description="Helical" evidence="5">
    <location>
        <begin position="153"/>
        <end position="172"/>
    </location>
</feature>
<accession>A0ABX1EBU0</accession>
<dbReference type="Proteomes" id="UP000787635">
    <property type="component" value="Unassembled WGS sequence"/>
</dbReference>
<keyword evidence="2 5" id="KW-0812">Transmembrane</keyword>
<comment type="subcellular location">
    <subcellularLocation>
        <location evidence="1">Membrane</location>
        <topology evidence="1">Multi-pass membrane protein</topology>
    </subcellularLocation>
</comment>
<feature type="transmembrane region" description="Helical" evidence="5">
    <location>
        <begin position="57"/>
        <end position="76"/>
    </location>
</feature>
<evidence type="ECO:0000313" key="8">
    <source>
        <dbReference type="Proteomes" id="UP000787635"/>
    </source>
</evidence>
<feature type="transmembrane region" description="Helical" evidence="5">
    <location>
        <begin position="31"/>
        <end position="50"/>
    </location>
</feature>
<keyword evidence="3 5" id="KW-1133">Transmembrane helix</keyword>
<feature type="transmembrane region" description="Helical" evidence="5">
    <location>
        <begin position="317"/>
        <end position="336"/>
    </location>
</feature>
<sequence>MNAALALAAGFLAAVLHLAGALKTAPPLAALPLDLTWASLLGLLPLLALLAVTRRWLLAPVLALPLAAAALLWLWLVLAGAWSPSRLVLAQKLPEVVLLAPAMLAAGLLLGAEERARQALCGTTFGIGLLLAAIIAAQAAAGGFAVPEEAGRVHHQLAGLALAMAAALAAVAALRARGLARLPWALAVAGLGLAALRPGGRTALLALAAGVALAPALLLRRGRAMAWLAAMLTVLAGAVLWLALRPDLVEGLRTLERLTADPAGLEARLALWQAALDWAGLAAPWGLGTGAFTIAAGHGEWRGLYPHNHALEVLAEAGLPGLLLWLGAFGGAAWVVLRRAFLVPPARLAAIAALVLPVAMTVLVSTDLGNRMAWFALGLALSLGVTARPAGSPADV</sequence>
<evidence type="ECO:0000256" key="1">
    <source>
        <dbReference type="ARBA" id="ARBA00004141"/>
    </source>
</evidence>
<dbReference type="RefSeq" id="WP_168032403.1">
    <property type="nucleotide sequence ID" value="NZ_JAAVNE010000026.1"/>
</dbReference>
<comment type="caution">
    <text evidence="7">The sequence shown here is derived from an EMBL/GenBank/DDBJ whole genome shotgun (WGS) entry which is preliminary data.</text>
</comment>
<evidence type="ECO:0000256" key="4">
    <source>
        <dbReference type="ARBA" id="ARBA00023136"/>
    </source>
</evidence>
<feature type="domain" description="O-antigen ligase-related" evidence="6">
    <location>
        <begin position="188"/>
        <end position="326"/>
    </location>
</feature>
<feature type="transmembrane region" description="Helical" evidence="5">
    <location>
        <begin position="96"/>
        <end position="112"/>
    </location>
</feature>
<feature type="transmembrane region" description="Helical" evidence="5">
    <location>
        <begin position="226"/>
        <end position="244"/>
    </location>
</feature>
<feature type="transmembrane region" description="Helical" evidence="5">
    <location>
        <begin position="119"/>
        <end position="141"/>
    </location>
</feature>
<dbReference type="PANTHER" id="PTHR37422">
    <property type="entry name" value="TEICHURONIC ACID BIOSYNTHESIS PROTEIN TUAE"/>
    <property type="match status" value="1"/>
</dbReference>
<dbReference type="PANTHER" id="PTHR37422:SF13">
    <property type="entry name" value="LIPOPOLYSACCHARIDE BIOSYNTHESIS PROTEIN PA4999-RELATED"/>
    <property type="match status" value="1"/>
</dbReference>